<proteinExistence type="predicted"/>
<organism evidence="3">
    <name type="scientific">Castor canadensis</name>
    <name type="common">American beaver</name>
    <dbReference type="NCBI Taxonomy" id="51338"/>
    <lineage>
        <taxon>Eukaryota</taxon>
        <taxon>Metazoa</taxon>
        <taxon>Chordata</taxon>
        <taxon>Craniata</taxon>
        <taxon>Vertebrata</taxon>
        <taxon>Euteleostomi</taxon>
        <taxon>Mammalia</taxon>
        <taxon>Eutheria</taxon>
        <taxon>Euarchontoglires</taxon>
        <taxon>Glires</taxon>
        <taxon>Rodentia</taxon>
        <taxon>Castorimorpha</taxon>
        <taxon>Castoridae</taxon>
        <taxon>Castor</taxon>
    </lineage>
</organism>
<dbReference type="Ensembl" id="ENSCCNT00000008375.1">
    <property type="protein sequence ID" value="ENSCCNP00000006372.1"/>
    <property type="gene ID" value="ENSCCNG00000006743.1"/>
</dbReference>
<dbReference type="PANTHER" id="PTHR42980">
    <property type="entry name" value="2-OXOISOVALERATE DEHYDROGENASE SUBUNIT BETA-RELATED"/>
    <property type="match status" value="1"/>
</dbReference>
<dbReference type="GO" id="GO:0009083">
    <property type="term" value="P:branched-chain amino acid catabolic process"/>
    <property type="evidence" value="ECO:0007669"/>
    <property type="project" value="TreeGrafter"/>
</dbReference>
<evidence type="ECO:0008006" key="4">
    <source>
        <dbReference type="Google" id="ProtNLM"/>
    </source>
</evidence>
<accession>A0A8C0W7D4</accession>
<dbReference type="SUPFAM" id="SSF52518">
    <property type="entry name" value="Thiamin diphosphate-binding fold (THDP-binding)"/>
    <property type="match status" value="1"/>
</dbReference>
<protein>
    <recommendedName>
        <fullName evidence="4">2-oxoisovalerate dehydrogenase subunit beta, mitochondrial</fullName>
    </recommendedName>
</protein>
<dbReference type="GO" id="GO:0007584">
    <property type="term" value="P:response to nutrient"/>
    <property type="evidence" value="ECO:0007669"/>
    <property type="project" value="TreeGrafter"/>
</dbReference>
<evidence type="ECO:0000256" key="2">
    <source>
        <dbReference type="ARBA" id="ARBA00023002"/>
    </source>
</evidence>
<evidence type="ECO:0000313" key="3">
    <source>
        <dbReference type="Ensembl" id="ENSCCNP00000006372.1"/>
    </source>
</evidence>
<dbReference type="GO" id="GO:0016491">
    <property type="term" value="F:oxidoreductase activity"/>
    <property type="evidence" value="ECO:0007669"/>
    <property type="project" value="UniProtKB-KW"/>
</dbReference>
<dbReference type="PANTHER" id="PTHR42980:SF1">
    <property type="entry name" value="2-OXOISOVALERATE DEHYDROGENASE SUBUNIT BETA, MITOCHONDRIAL"/>
    <property type="match status" value="1"/>
</dbReference>
<sequence length="200" mass="22129">MAAAAVTAGGLWRLRVAGAGGHWRWLRSAAGRARDFLQPASAGEDVAQRREVAHFTFQPDPESREYGQTQKMNLFQSVTSALDNSLAKDPTAVIFGEDVAFGGVFRCTVGLRDKYGNPFCYCYFEVSLFIQTDLEHDPTILCSLCSWNDSACHHTLLFPLIWDLGNFFVWGCPGSSLISVSQIARIIGVSHCVWLDSFRS</sequence>
<dbReference type="Gene3D" id="3.40.50.970">
    <property type="match status" value="1"/>
</dbReference>
<dbReference type="AlphaFoldDB" id="A0A8C0W7D4"/>
<evidence type="ECO:0000256" key="1">
    <source>
        <dbReference type="ARBA" id="ARBA00001964"/>
    </source>
</evidence>
<reference evidence="3" key="1">
    <citation type="submission" date="2023-09" db="UniProtKB">
        <authorList>
            <consortium name="Ensembl"/>
        </authorList>
    </citation>
    <scope>IDENTIFICATION</scope>
</reference>
<keyword evidence="2" id="KW-0560">Oxidoreductase</keyword>
<comment type="cofactor">
    <cofactor evidence="1">
        <name>thiamine diphosphate</name>
        <dbReference type="ChEBI" id="CHEBI:58937"/>
    </cofactor>
</comment>
<dbReference type="InterPro" id="IPR029061">
    <property type="entry name" value="THDP-binding"/>
</dbReference>
<name>A0A8C0W7D4_CASCN</name>